<organism evidence="8 9">
    <name type="scientific">Blastopirellula marina</name>
    <dbReference type="NCBI Taxonomy" id="124"/>
    <lineage>
        <taxon>Bacteria</taxon>
        <taxon>Pseudomonadati</taxon>
        <taxon>Planctomycetota</taxon>
        <taxon>Planctomycetia</taxon>
        <taxon>Pirellulales</taxon>
        <taxon>Pirellulaceae</taxon>
        <taxon>Blastopirellula</taxon>
    </lineage>
</organism>
<gene>
    <name evidence="8" type="ORF">C5Y83_00100</name>
</gene>
<evidence type="ECO:0000256" key="1">
    <source>
        <dbReference type="ARBA" id="ARBA00008857"/>
    </source>
</evidence>
<evidence type="ECO:0000256" key="2">
    <source>
        <dbReference type="ARBA" id="ARBA00022908"/>
    </source>
</evidence>
<dbReference type="Proteomes" id="UP000238322">
    <property type="component" value="Unassembled WGS sequence"/>
</dbReference>
<name>A0A2S8G7G6_9BACT</name>
<keyword evidence="4" id="KW-0233">DNA recombination</keyword>
<evidence type="ECO:0000256" key="4">
    <source>
        <dbReference type="ARBA" id="ARBA00023172"/>
    </source>
</evidence>
<dbReference type="InterPro" id="IPR002104">
    <property type="entry name" value="Integrase_catalytic"/>
</dbReference>
<dbReference type="AlphaFoldDB" id="A0A2S8G7G6"/>
<sequence length="415" mass="47602">MFPSPVRISGVHRPWWASGDQKGVSPMGRPRKLPPGMRKRGEVYYAKFRKDGRLIQKRLSTNYQAASEMLTDLRARTDKAGAGILDNDFPWKEAKDEYLRWARQQTRIAKEYEFALGKFEEYLKPNSLRQITHEYVVGFRQWRLEQNVTPRTVNKQVLVLNALMNRMVQWGKIGVNPLHGMAHLKHDQKKKQRRSLSADEINAILEHSAPYLRRVWLMFMTTGMRKQELIELKFSDIDFDRHVAVIRPEVAKNHHAREVPICDEMMEVIRQLQKESPIRHPIEGRTPAVTAKQAANLSREHVFVTNANTPLRNNLLVRFYAICKRAGIDDAKRGGMVDIHALRVSFVTLAIEGGADPKSIQEIIGHSTLALTMNVYTKARAQAKRSAINALPFAVASEPKVRQIIPIQEARERLA</sequence>
<dbReference type="GO" id="GO:0015074">
    <property type="term" value="P:DNA integration"/>
    <property type="evidence" value="ECO:0007669"/>
    <property type="project" value="UniProtKB-KW"/>
</dbReference>
<dbReference type="InterPro" id="IPR044068">
    <property type="entry name" value="CB"/>
</dbReference>
<evidence type="ECO:0000259" key="6">
    <source>
        <dbReference type="PROSITE" id="PS51898"/>
    </source>
</evidence>
<dbReference type="InterPro" id="IPR050090">
    <property type="entry name" value="Tyrosine_recombinase_XerCD"/>
</dbReference>
<evidence type="ECO:0000256" key="5">
    <source>
        <dbReference type="PROSITE-ProRule" id="PRU01248"/>
    </source>
</evidence>
<dbReference type="Gene3D" id="1.10.150.130">
    <property type="match status" value="1"/>
</dbReference>
<dbReference type="PANTHER" id="PTHR30349">
    <property type="entry name" value="PHAGE INTEGRASE-RELATED"/>
    <property type="match status" value="1"/>
</dbReference>
<dbReference type="GO" id="GO:0003677">
    <property type="term" value="F:DNA binding"/>
    <property type="evidence" value="ECO:0007669"/>
    <property type="project" value="UniProtKB-UniRule"/>
</dbReference>
<evidence type="ECO:0000259" key="7">
    <source>
        <dbReference type="PROSITE" id="PS51900"/>
    </source>
</evidence>
<feature type="domain" description="Core-binding (CB)" evidence="7">
    <location>
        <begin position="89"/>
        <end position="168"/>
    </location>
</feature>
<dbReference type="Pfam" id="PF24624">
    <property type="entry name" value="Int_N"/>
    <property type="match status" value="1"/>
</dbReference>
<accession>A0A2S8G7G6</accession>
<dbReference type="InterPro" id="IPR013762">
    <property type="entry name" value="Integrase-like_cat_sf"/>
</dbReference>
<reference evidence="8 9" key="1">
    <citation type="submission" date="2018-02" db="EMBL/GenBank/DDBJ databases">
        <title>Comparative genomes isolates from brazilian mangrove.</title>
        <authorList>
            <person name="Araujo J.E."/>
            <person name="Taketani R.G."/>
            <person name="Silva M.C.P."/>
            <person name="Loureco M.V."/>
            <person name="Andreote F.D."/>
        </authorList>
    </citation>
    <scope>NUCLEOTIDE SEQUENCE [LARGE SCALE GENOMIC DNA]</scope>
    <source>
        <strain evidence="8 9">Hex-1 MGV</strain>
    </source>
</reference>
<feature type="domain" description="Tyr recombinase" evidence="6">
    <location>
        <begin position="191"/>
        <end position="389"/>
    </location>
</feature>
<proteinExistence type="inferred from homology"/>
<dbReference type="PANTHER" id="PTHR30349:SF64">
    <property type="entry name" value="PROPHAGE INTEGRASE INTD-RELATED"/>
    <property type="match status" value="1"/>
</dbReference>
<dbReference type="InterPro" id="IPR010998">
    <property type="entry name" value="Integrase_recombinase_N"/>
</dbReference>
<dbReference type="EMBL" id="PUHY01000001">
    <property type="protein sequence ID" value="PQO40379.1"/>
    <property type="molecule type" value="Genomic_DNA"/>
</dbReference>
<evidence type="ECO:0008006" key="10">
    <source>
        <dbReference type="Google" id="ProtNLM"/>
    </source>
</evidence>
<keyword evidence="3 5" id="KW-0238">DNA-binding</keyword>
<dbReference type="Pfam" id="PF00589">
    <property type="entry name" value="Phage_integrase"/>
    <property type="match status" value="1"/>
</dbReference>
<dbReference type="PROSITE" id="PS51898">
    <property type="entry name" value="TYR_RECOMBINASE"/>
    <property type="match status" value="1"/>
</dbReference>
<evidence type="ECO:0000256" key="3">
    <source>
        <dbReference type="ARBA" id="ARBA00023125"/>
    </source>
</evidence>
<dbReference type="Gene3D" id="1.10.443.10">
    <property type="entry name" value="Intergrase catalytic core"/>
    <property type="match status" value="1"/>
</dbReference>
<dbReference type="PROSITE" id="PS51900">
    <property type="entry name" value="CB"/>
    <property type="match status" value="1"/>
</dbReference>
<evidence type="ECO:0000313" key="8">
    <source>
        <dbReference type="EMBL" id="PQO40379.1"/>
    </source>
</evidence>
<protein>
    <recommendedName>
        <fullName evidence="10">Tyr recombinase domain-containing protein</fullName>
    </recommendedName>
</protein>
<evidence type="ECO:0000313" key="9">
    <source>
        <dbReference type="Proteomes" id="UP000238322"/>
    </source>
</evidence>
<dbReference type="InterPro" id="IPR057084">
    <property type="entry name" value="Int_N"/>
</dbReference>
<comment type="similarity">
    <text evidence="1">Belongs to the 'phage' integrase family.</text>
</comment>
<dbReference type="SUPFAM" id="SSF56349">
    <property type="entry name" value="DNA breaking-rejoining enzymes"/>
    <property type="match status" value="1"/>
</dbReference>
<dbReference type="GO" id="GO:0006310">
    <property type="term" value="P:DNA recombination"/>
    <property type="evidence" value="ECO:0007669"/>
    <property type="project" value="UniProtKB-KW"/>
</dbReference>
<dbReference type="CDD" id="cd00397">
    <property type="entry name" value="DNA_BRE_C"/>
    <property type="match status" value="1"/>
</dbReference>
<comment type="caution">
    <text evidence="8">The sequence shown here is derived from an EMBL/GenBank/DDBJ whole genome shotgun (WGS) entry which is preliminary data.</text>
</comment>
<keyword evidence="2" id="KW-0229">DNA integration</keyword>
<dbReference type="InterPro" id="IPR011010">
    <property type="entry name" value="DNA_brk_join_enz"/>
</dbReference>